<evidence type="ECO:0000313" key="1">
    <source>
        <dbReference type="EMBL" id="KAJ8484553.1"/>
    </source>
</evidence>
<name>A0AAV8QVE3_ENSVE</name>
<dbReference type="Proteomes" id="UP001222027">
    <property type="component" value="Unassembled WGS sequence"/>
</dbReference>
<protein>
    <submittedName>
        <fullName evidence="1">Uncharacterized protein</fullName>
    </submittedName>
</protein>
<sequence length="141" mass="15881">MGSIRSYRSISCSWTLGSLPLQGFRMRMSLTLGGVCSRCGSIDTNANLRIFGLTFGDHHSTRGISFSTGLFQSKACVSHASPCDFKKFKSCLLVELIKRIPTIKRLQAHQSTQPVEYHQRSCKKVPDVTFSHWNFIDSCFR</sequence>
<dbReference type="EMBL" id="JAQQAF010000005">
    <property type="protein sequence ID" value="KAJ8484553.1"/>
    <property type="molecule type" value="Genomic_DNA"/>
</dbReference>
<proteinExistence type="predicted"/>
<gene>
    <name evidence="1" type="ORF">OPV22_017038</name>
</gene>
<accession>A0AAV8QVE3</accession>
<dbReference type="AlphaFoldDB" id="A0AAV8QVE3"/>
<comment type="caution">
    <text evidence="1">The sequence shown here is derived from an EMBL/GenBank/DDBJ whole genome shotgun (WGS) entry which is preliminary data.</text>
</comment>
<evidence type="ECO:0000313" key="2">
    <source>
        <dbReference type="Proteomes" id="UP001222027"/>
    </source>
</evidence>
<organism evidence="1 2">
    <name type="scientific">Ensete ventricosum</name>
    <name type="common">Abyssinian banana</name>
    <name type="synonym">Musa ensete</name>
    <dbReference type="NCBI Taxonomy" id="4639"/>
    <lineage>
        <taxon>Eukaryota</taxon>
        <taxon>Viridiplantae</taxon>
        <taxon>Streptophyta</taxon>
        <taxon>Embryophyta</taxon>
        <taxon>Tracheophyta</taxon>
        <taxon>Spermatophyta</taxon>
        <taxon>Magnoliopsida</taxon>
        <taxon>Liliopsida</taxon>
        <taxon>Zingiberales</taxon>
        <taxon>Musaceae</taxon>
        <taxon>Ensete</taxon>
    </lineage>
</organism>
<keyword evidence="2" id="KW-1185">Reference proteome</keyword>
<reference evidence="1 2" key="1">
    <citation type="submission" date="2022-12" db="EMBL/GenBank/DDBJ databases">
        <title>Chromosome-scale assembly of the Ensete ventricosum genome.</title>
        <authorList>
            <person name="Dussert Y."/>
            <person name="Stocks J."/>
            <person name="Wendawek A."/>
            <person name="Woldeyes F."/>
            <person name="Nichols R.A."/>
            <person name="Borrell J.S."/>
        </authorList>
    </citation>
    <scope>NUCLEOTIDE SEQUENCE [LARGE SCALE GENOMIC DNA]</scope>
    <source>
        <strain evidence="2">cv. Maze</strain>
        <tissue evidence="1">Seeds</tissue>
    </source>
</reference>